<dbReference type="SUPFAM" id="SSF81383">
    <property type="entry name" value="F-box domain"/>
    <property type="match status" value="1"/>
</dbReference>
<dbReference type="InterPro" id="IPR001810">
    <property type="entry name" value="F-box_dom"/>
</dbReference>
<organism evidence="2">
    <name type="scientific">Tanacetum cinerariifolium</name>
    <name type="common">Dalmatian daisy</name>
    <name type="synonym">Chrysanthemum cinerariifolium</name>
    <dbReference type="NCBI Taxonomy" id="118510"/>
    <lineage>
        <taxon>Eukaryota</taxon>
        <taxon>Viridiplantae</taxon>
        <taxon>Streptophyta</taxon>
        <taxon>Embryophyta</taxon>
        <taxon>Tracheophyta</taxon>
        <taxon>Spermatophyta</taxon>
        <taxon>Magnoliopsida</taxon>
        <taxon>eudicotyledons</taxon>
        <taxon>Gunneridae</taxon>
        <taxon>Pentapetalae</taxon>
        <taxon>asterids</taxon>
        <taxon>campanulids</taxon>
        <taxon>Asterales</taxon>
        <taxon>Asteraceae</taxon>
        <taxon>Asteroideae</taxon>
        <taxon>Anthemideae</taxon>
        <taxon>Anthemidinae</taxon>
        <taxon>Tanacetum</taxon>
    </lineage>
</organism>
<gene>
    <name evidence="2" type="ORF">Tci_023392</name>
</gene>
<proteinExistence type="predicted"/>
<reference evidence="2" key="1">
    <citation type="journal article" date="2019" name="Sci. Rep.">
        <title>Draft genome of Tanacetum cinerariifolium, the natural source of mosquito coil.</title>
        <authorList>
            <person name="Yamashiro T."/>
            <person name="Shiraishi A."/>
            <person name="Satake H."/>
            <person name="Nakayama K."/>
        </authorList>
    </citation>
    <scope>NUCLEOTIDE SEQUENCE</scope>
</reference>
<dbReference type="InterPro" id="IPR036047">
    <property type="entry name" value="F-box-like_dom_sf"/>
</dbReference>
<feature type="domain" description="F-box" evidence="1">
    <location>
        <begin position="1"/>
        <end position="48"/>
    </location>
</feature>
<dbReference type="EMBL" id="BKCJ010002863">
    <property type="protein sequence ID" value="GEU51414.1"/>
    <property type="molecule type" value="Genomic_DNA"/>
</dbReference>
<dbReference type="PANTHER" id="PTHR32212">
    <property type="entry name" value="CYCLIN-LIKE F-BOX"/>
    <property type="match status" value="1"/>
</dbReference>
<name>A0A6L2KU54_TANCI</name>
<dbReference type="Pfam" id="PF00646">
    <property type="entry name" value="F-box"/>
    <property type="match status" value="1"/>
</dbReference>
<dbReference type="AlphaFoldDB" id="A0A6L2KU54"/>
<protein>
    <recommendedName>
        <fullName evidence="1">F-box domain-containing protein</fullName>
    </recommendedName>
</protein>
<dbReference type="PROSITE" id="PS50181">
    <property type="entry name" value="FBOX"/>
    <property type="match status" value="1"/>
</dbReference>
<dbReference type="SUPFAM" id="SSF52047">
    <property type="entry name" value="RNI-like"/>
    <property type="match status" value="1"/>
</dbReference>
<evidence type="ECO:0000313" key="2">
    <source>
        <dbReference type="EMBL" id="GEU51414.1"/>
    </source>
</evidence>
<accession>A0A6L2KU54</accession>
<sequence length="298" mass="33973">MPPDVISNILDRLPTQDAVKTDILAKSWRFIWTMITQLIFDYDFFQFVLGPEGDNEFNGRSLTRLLIYLKGPITKFVLNIDQEMLDAEDIIHWISFVSRNGIKDLTLENPSRDELYIYQSYTFGEFITMSPLLEILKYRDFVTTKEVKLVEIAKLRNLKTLSLDWFALEHQMIIKSSSIFQLKGLPKLQELGLNFLCCGLPADGVKKKVPSAFPSPNLQTLEIKACYNYDSPETLWSLKLDPKTAGPLQLLDVAFPSFRGSKNEVCLLRYILACSPLLKMSITLELESLVGGEALLSM</sequence>
<dbReference type="PANTHER" id="PTHR32212:SF412">
    <property type="entry name" value="F-BOX DOMAIN-CONTAINING PROTEIN"/>
    <property type="match status" value="1"/>
</dbReference>
<comment type="caution">
    <text evidence="2">The sequence shown here is derived from an EMBL/GenBank/DDBJ whole genome shotgun (WGS) entry which is preliminary data.</text>
</comment>
<evidence type="ECO:0000259" key="1">
    <source>
        <dbReference type="PROSITE" id="PS50181"/>
    </source>
</evidence>